<reference evidence="3" key="1">
    <citation type="submission" date="2018-06" db="EMBL/GenBank/DDBJ databases">
        <authorList>
            <person name="Zhirakovskaya E."/>
        </authorList>
    </citation>
    <scope>NUCLEOTIDE SEQUENCE</scope>
</reference>
<evidence type="ECO:0000256" key="1">
    <source>
        <dbReference type="SAM" id="MobiDB-lite"/>
    </source>
</evidence>
<evidence type="ECO:0000256" key="2">
    <source>
        <dbReference type="SAM" id="Phobius"/>
    </source>
</evidence>
<evidence type="ECO:0000313" key="3">
    <source>
        <dbReference type="EMBL" id="VAW15736.1"/>
    </source>
</evidence>
<feature type="transmembrane region" description="Helical" evidence="2">
    <location>
        <begin position="80"/>
        <end position="103"/>
    </location>
</feature>
<sequence length="107" mass="12146">MTDKKDFPMNLEAEREHIQTRRKAQRIRNIRGQSNVESLLDEIPKDSKDPLLPLDYFTKRGEEECEASCKQKSENKGARLHVTIVFSVIFLMTFLAVASAIAYSSGG</sequence>
<dbReference type="EMBL" id="UOEN01000284">
    <property type="protein sequence ID" value="VAW15736.1"/>
    <property type="molecule type" value="Genomic_DNA"/>
</dbReference>
<feature type="compositionally biased region" description="Basic and acidic residues" evidence="1">
    <location>
        <begin position="1"/>
        <end position="19"/>
    </location>
</feature>
<dbReference type="AlphaFoldDB" id="A0A3B0U8I3"/>
<protein>
    <submittedName>
        <fullName evidence="3">Uncharacterized protein</fullName>
    </submittedName>
</protein>
<name>A0A3B0U8I3_9ZZZZ</name>
<feature type="region of interest" description="Disordered" evidence="1">
    <location>
        <begin position="1"/>
        <end position="25"/>
    </location>
</feature>
<proteinExistence type="predicted"/>
<keyword evidence="2" id="KW-0472">Membrane</keyword>
<keyword evidence="2" id="KW-1133">Transmembrane helix</keyword>
<organism evidence="3">
    <name type="scientific">hydrothermal vent metagenome</name>
    <dbReference type="NCBI Taxonomy" id="652676"/>
    <lineage>
        <taxon>unclassified sequences</taxon>
        <taxon>metagenomes</taxon>
        <taxon>ecological metagenomes</taxon>
    </lineage>
</organism>
<keyword evidence="2" id="KW-0812">Transmembrane</keyword>
<accession>A0A3B0U8I3</accession>
<gene>
    <name evidence="3" type="ORF">MNBD_BACTEROID05-523</name>
</gene>